<dbReference type="InParanoid" id="A0A1S3B8K8"/>
<dbReference type="eggNOG" id="ENOG502QW7X">
    <property type="taxonomic scope" value="Eukaryota"/>
</dbReference>
<name>A0A1S3B8K8_CUCME</name>
<feature type="domain" description="DOG1" evidence="2">
    <location>
        <begin position="32"/>
        <end position="279"/>
    </location>
</feature>
<evidence type="ECO:0000259" key="2">
    <source>
        <dbReference type="PROSITE" id="PS51806"/>
    </source>
</evidence>
<dbReference type="PROSITE" id="PS51806">
    <property type="entry name" value="DOG1"/>
    <property type="match status" value="1"/>
</dbReference>
<proteinExistence type="predicted"/>
<dbReference type="RefSeq" id="XP_008443347.2">
    <property type="nucleotide sequence ID" value="XM_008445125.3"/>
</dbReference>
<keyword evidence="3" id="KW-1185">Reference proteome</keyword>
<organism evidence="3 4">
    <name type="scientific">Cucumis melo</name>
    <name type="common">Muskmelon</name>
    <dbReference type="NCBI Taxonomy" id="3656"/>
    <lineage>
        <taxon>Eukaryota</taxon>
        <taxon>Viridiplantae</taxon>
        <taxon>Streptophyta</taxon>
        <taxon>Embryophyta</taxon>
        <taxon>Tracheophyta</taxon>
        <taxon>Spermatophyta</taxon>
        <taxon>Magnoliopsida</taxon>
        <taxon>eudicotyledons</taxon>
        <taxon>Gunneridae</taxon>
        <taxon>Pentapetalae</taxon>
        <taxon>rosids</taxon>
        <taxon>fabids</taxon>
        <taxon>Cucurbitales</taxon>
        <taxon>Cucurbitaceae</taxon>
        <taxon>Benincaseae</taxon>
        <taxon>Cucumis</taxon>
    </lineage>
</organism>
<dbReference type="GeneID" id="103486954"/>
<evidence type="ECO:0000313" key="4">
    <source>
        <dbReference type="RefSeq" id="XP_008443347.2"/>
    </source>
</evidence>
<reference evidence="4" key="1">
    <citation type="submission" date="2025-08" db="UniProtKB">
        <authorList>
            <consortium name="RefSeq"/>
        </authorList>
    </citation>
    <scope>IDENTIFICATION</scope>
    <source>
        <tissue evidence="4">Stem</tissue>
    </source>
</reference>
<dbReference type="Gramene" id="MELO3C002660.2.1">
    <property type="protein sequence ID" value="MELO3C002660.2.1"/>
    <property type="gene ID" value="MELO3C002660.2"/>
</dbReference>
<protein>
    <submittedName>
        <fullName evidence="4">Protein DOG1-like 1</fullName>
    </submittedName>
</protein>
<feature type="region of interest" description="Disordered" evidence="1">
    <location>
        <begin position="1"/>
        <end position="28"/>
    </location>
</feature>
<dbReference type="InterPro" id="IPR051886">
    <property type="entry name" value="Seed_Dev/Stress_Resp_Reg"/>
</dbReference>
<evidence type="ECO:0000313" key="3">
    <source>
        <dbReference type="Proteomes" id="UP001652600"/>
    </source>
</evidence>
<dbReference type="KEGG" id="cmo:103486954"/>
<accession>A0A1S3B8K8</accession>
<dbReference type="GO" id="GO:0006351">
    <property type="term" value="P:DNA-templated transcription"/>
    <property type="evidence" value="ECO:0007669"/>
    <property type="project" value="InterPro"/>
</dbReference>
<dbReference type="PANTHER" id="PTHR46354">
    <property type="entry name" value="DOG1 DOMAIN-CONTAINING PROTEIN"/>
    <property type="match status" value="1"/>
</dbReference>
<dbReference type="GO" id="GO:0043565">
    <property type="term" value="F:sequence-specific DNA binding"/>
    <property type="evidence" value="ECO:0007669"/>
    <property type="project" value="InterPro"/>
</dbReference>
<sequence>MATDDMCSSSSTTTTKKKQQQEEESGLSTTHEERCRRCFEEWMQLQREDLTHLLESLHQPTNNNSQETNDTTSTVIRNCISHFDHYISKRNLLAQEYPSPLFAPTWCTSLEKSLLWMAGCRPSIFIRLTYALTSCSTEPLTNDGDNKNSNSFIGIGELSPSQMTRVNGLHMRTIKAEQKLTDELASWQEELADDPIAVIVAKGDCGDKVVMNNEEAEMALKEHEKVMGEVIGKADKLRLNTMKELVLEIFKPTQALQFLVASKKLQLSLHQWGKRRDEKQRRIRSYRSISH</sequence>
<dbReference type="Pfam" id="PF14144">
    <property type="entry name" value="DOG1"/>
    <property type="match status" value="1"/>
</dbReference>
<gene>
    <name evidence="4" type="primary">LOC103486954</name>
</gene>
<dbReference type="InterPro" id="IPR025422">
    <property type="entry name" value="TGA_domain"/>
</dbReference>
<dbReference type="AlphaFoldDB" id="A0A1S3B8K8"/>
<dbReference type="PANTHER" id="PTHR46354:SF7">
    <property type="entry name" value="PROTEIN DOG1-LIKE 1"/>
    <property type="match status" value="1"/>
</dbReference>
<dbReference type="Proteomes" id="UP001652600">
    <property type="component" value="Chromosome 12"/>
</dbReference>
<evidence type="ECO:0000256" key="1">
    <source>
        <dbReference type="SAM" id="MobiDB-lite"/>
    </source>
</evidence>